<evidence type="ECO:0000313" key="11">
    <source>
        <dbReference type="Proteomes" id="UP000309076"/>
    </source>
</evidence>
<evidence type="ECO:0000313" key="10">
    <source>
        <dbReference type="EMBL" id="THW48477.1"/>
    </source>
</evidence>
<dbReference type="PROSITE" id="PS50850">
    <property type="entry name" value="MFS"/>
    <property type="match status" value="1"/>
</dbReference>
<reference evidence="10 11" key="1">
    <citation type="submission" date="2018-10" db="EMBL/GenBank/DDBJ databases">
        <title>Fifty Aureobasidium pullulans genomes reveal a recombining polyextremotolerant generalist.</title>
        <authorList>
            <person name="Gostincar C."/>
            <person name="Turk M."/>
            <person name="Zajc J."/>
            <person name="Gunde-Cimerman N."/>
        </authorList>
    </citation>
    <scope>NUCLEOTIDE SEQUENCE [LARGE SCALE GENOMIC DNA]</scope>
    <source>
        <strain evidence="10 11">EXF-10796</strain>
    </source>
</reference>
<comment type="subcellular location">
    <subcellularLocation>
        <location evidence="1">Membrane</location>
        <topology evidence="1">Multi-pass membrane protein</topology>
    </subcellularLocation>
</comment>
<feature type="region of interest" description="Disordered" evidence="7">
    <location>
        <begin position="66"/>
        <end position="130"/>
    </location>
</feature>
<feature type="compositionally biased region" description="Basic and acidic residues" evidence="7">
    <location>
        <begin position="1"/>
        <end position="11"/>
    </location>
</feature>
<evidence type="ECO:0000256" key="4">
    <source>
        <dbReference type="ARBA" id="ARBA00022989"/>
    </source>
</evidence>
<proteinExistence type="predicted"/>
<dbReference type="InterPro" id="IPR036259">
    <property type="entry name" value="MFS_trans_sf"/>
</dbReference>
<feature type="transmembrane region" description="Helical" evidence="8">
    <location>
        <begin position="270"/>
        <end position="293"/>
    </location>
</feature>
<feature type="compositionally biased region" description="Basic and acidic residues" evidence="7">
    <location>
        <begin position="381"/>
        <end position="390"/>
    </location>
</feature>
<feature type="region of interest" description="Disordered" evidence="7">
    <location>
        <begin position="1"/>
        <end position="40"/>
    </location>
</feature>
<feature type="transmembrane region" description="Helical" evidence="8">
    <location>
        <begin position="180"/>
        <end position="199"/>
    </location>
</feature>
<organism evidence="10 11">
    <name type="scientific">Aureobasidium pullulans</name>
    <name type="common">Black yeast</name>
    <name type="synonym">Pullularia pullulans</name>
    <dbReference type="NCBI Taxonomy" id="5580"/>
    <lineage>
        <taxon>Eukaryota</taxon>
        <taxon>Fungi</taxon>
        <taxon>Dikarya</taxon>
        <taxon>Ascomycota</taxon>
        <taxon>Pezizomycotina</taxon>
        <taxon>Dothideomycetes</taxon>
        <taxon>Dothideomycetidae</taxon>
        <taxon>Dothideales</taxon>
        <taxon>Saccotheciaceae</taxon>
        <taxon>Aureobasidium</taxon>
    </lineage>
</organism>
<feature type="transmembrane region" description="Helical" evidence="8">
    <location>
        <begin position="651"/>
        <end position="671"/>
    </location>
</feature>
<feature type="compositionally biased region" description="Polar residues" evidence="7">
    <location>
        <begin position="429"/>
        <end position="467"/>
    </location>
</feature>
<sequence length="1034" mass="116450">MVAEKNDDGQESRFWSRKKKQNRNSQTDSEDSLKRPAKWSLGILNDRETDEVPGSVLLLSKVSNRNEPLGLRNTPARTSTSSLPSPFPYNSQSRNGSLAPHSRAGSIVPPTPDKKQTGDGIVLEPQPDESLNDPLNWPKWRRDCALLSLGFFCMLGGGMTPVLAAGFVNVSETYGVSVPQVALTTGLYMLGLGLGSVVASPTAILYGKRPVYLVASVIFVLSAVWCALSPNYTSLVLARIFMGMAVSPVECLPSATIAEIFFLHERAYRLGIYTLLLLGGKNLIPLVSAAIIESLGWRWVFWIVAMVVSFGAVLLFLFVPETFWDRTPRPSRHSHKHHKPRLMSNISLASIFHRGHADTHAHEAAPELEKGQKSTFPDIESPTKAKGEKRLSRHAHFSEPDDDEVAPEDSGKLNVPALNLPSPEASETPEPQTPQHVQPITSLQIPSPSTQLASPGSQLSPTASALSPGSMHLSPGPQHLSPGDDPFVSYRSPTDINHMRSNSAQFDSIPPSPGHSIDASNPGLIYTSFYRAAPPKSFVETLKPYAGRLSQDSWGKVALRPFILFAYPAILWSSLVYALSVGWLIVLSESVSVIYENRETYHFTSLQVGLVYISPFIGGILGTAVAGRFSDVIVRWMSRKNDGVYEPEFRLIMAIPVAISTVIGLMGYGWSVSEHDAWIVPTVFFGIISFGCCVGSTTAITFAVDSYRQYAGEALVTLNFSKNVFHGLVFSLFFNRWLESDGAKPVFLALGGIQLGCLLFTIPMYIYGKRARMWTPGDVKSWQWSSSSLTQPLHNFTAIRLFSRISISLALPKNDDHLRSKTSDEVRREKKRLANKRYKEAQILRMEEDADYAAKVKEMRELTKEKRRKLERENPEYLTRRRELENAWRSRLYRDESGKKHRMARREYDRQRPRDPEVLLRMRMYERERGQDDEKYHKMRFPTWVKRRTKTLKLQWKTHQPVEFDEKVEKQWLRKLEPERKPDTEKSSTEEQKSDLENTSTEQQWDCNSCFYDNAGPDLMPIGYEGHSLRRPKS</sequence>
<feature type="transmembrane region" description="Helical" evidence="8">
    <location>
        <begin position="299"/>
        <end position="319"/>
    </location>
</feature>
<dbReference type="GO" id="GO:0005886">
    <property type="term" value="C:plasma membrane"/>
    <property type="evidence" value="ECO:0007669"/>
    <property type="project" value="TreeGrafter"/>
</dbReference>
<evidence type="ECO:0000256" key="3">
    <source>
        <dbReference type="ARBA" id="ARBA00022692"/>
    </source>
</evidence>
<keyword evidence="3 8" id="KW-0812">Transmembrane</keyword>
<dbReference type="FunFam" id="1.20.1720.10:FF:000009">
    <property type="entry name" value="MFS multidrug transporter"/>
    <property type="match status" value="1"/>
</dbReference>
<dbReference type="FunFam" id="1.20.1250.20:FF:000396">
    <property type="entry name" value="MFS general substrate transporter"/>
    <property type="match status" value="1"/>
</dbReference>
<dbReference type="EMBL" id="QZAM01000038">
    <property type="protein sequence ID" value="THW48477.1"/>
    <property type="molecule type" value="Genomic_DNA"/>
</dbReference>
<comment type="caution">
    <text evidence="10">The sequence shown here is derived from an EMBL/GenBank/DDBJ whole genome shotgun (WGS) entry which is preliminary data.</text>
</comment>
<keyword evidence="5 8" id="KW-0472">Membrane</keyword>
<feature type="transmembrane region" description="Helical" evidence="8">
    <location>
        <begin position="606"/>
        <end position="630"/>
    </location>
</feature>
<name>A0AB74J4I1_AURPU</name>
<keyword evidence="6" id="KW-0175">Coiled coil</keyword>
<evidence type="ECO:0000256" key="6">
    <source>
        <dbReference type="SAM" id="Coils"/>
    </source>
</evidence>
<keyword evidence="2" id="KW-0813">Transport</keyword>
<dbReference type="InterPro" id="IPR011701">
    <property type="entry name" value="MFS"/>
</dbReference>
<feature type="compositionally biased region" description="Polar residues" evidence="7">
    <location>
        <begin position="75"/>
        <end position="96"/>
    </location>
</feature>
<dbReference type="InterPro" id="IPR020846">
    <property type="entry name" value="MFS_dom"/>
</dbReference>
<dbReference type="Proteomes" id="UP000309076">
    <property type="component" value="Unassembled WGS sequence"/>
</dbReference>
<evidence type="ECO:0000256" key="7">
    <source>
        <dbReference type="SAM" id="MobiDB-lite"/>
    </source>
</evidence>
<feature type="transmembrane region" description="Helical" evidence="8">
    <location>
        <begin position="236"/>
        <end position="263"/>
    </location>
</feature>
<dbReference type="SUPFAM" id="SSF103473">
    <property type="entry name" value="MFS general substrate transporter"/>
    <property type="match status" value="1"/>
</dbReference>
<feature type="domain" description="Major facilitator superfamily (MFS) profile" evidence="9">
    <location>
        <begin position="145"/>
        <end position="769"/>
    </location>
</feature>
<dbReference type="Pfam" id="PF07690">
    <property type="entry name" value="MFS_1"/>
    <property type="match status" value="2"/>
</dbReference>
<feature type="region of interest" description="Disordered" evidence="7">
    <location>
        <begin position="975"/>
        <end position="1002"/>
    </location>
</feature>
<dbReference type="PANTHER" id="PTHR23502">
    <property type="entry name" value="MAJOR FACILITATOR SUPERFAMILY"/>
    <property type="match status" value="1"/>
</dbReference>
<feature type="transmembrane region" description="Helical" evidence="8">
    <location>
        <begin position="211"/>
        <end position="230"/>
    </location>
</feature>
<feature type="region of interest" description="Disordered" evidence="7">
    <location>
        <begin position="359"/>
        <end position="494"/>
    </location>
</feature>
<evidence type="ECO:0000256" key="2">
    <source>
        <dbReference type="ARBA" id="ARBA00022448"/>
    </source>
</evidence>
<protein>
    <submittedName>
        <fullName evidence="10">MFS general substrate transporter</fullName>
    </submittedName>
</protein>
<accession>A0AB74J4I1</accession>
<feature type="coiled-coil region" evidence="6">
    <location>
        <begin position="853"/>
        <end position="887"/>
    </location>
</feature>
<dbReference type="Gene3D" id="1.20.1250.20">
    <property type="entry name" value="MFS general substrate transporter like domains"/>
    <property type="match status" value="2"/>
</dbReference>
<feature type="compositionally biased region" description="Basic and acidic residues" evidence="7">
    <location>
        <begin position="359"/>
        <end position="372"/>
    </location>
</feature>
<dbReference type="AlphaFoldDB" id="A0AB74J4I1"/>
<feature type="transmembrane region" description="Helical" evidence="8">
    <location>
        <begin position="677"/>
        <end position="702"/>
    </location>
</feature>
<evidence type="ECO:0000256" key="5">
    <source>
        <dbReference type="ARBA" id="ARBA00023136"/>
    </source>
</evidence>
<feature type="transmembrane region" description="Helical" evidence="8">
    <location>
        <begin position="746"/>
        <end position="767"/>
    </location>
</feature>
<feature type="transmembrane region" description="Helical" evidence="8">
    <location>
        <begin position="144"/>
        <end position="168"/>
    </location>
</feature>
<evidence type="ECO:0000256" key="1">
    <source>
        <dbReference type="ARBA" id="ARBA00004141"/>
    </source>
</evidence>
<dbReference type="GO" id="GO:0022857">
    <property type="term" value="F:transmembrane transporter activity"/>
    <property type="evidence" value="ECO:0007669"/>
    <property type="project" value="InterPro"/>
</dbReference>
<evidence type="ECO:0000256" key="8">
    <source>
        <dbReference type="SAM" id="Phobius"/>
    </source>
</evidence>
<feature type="compositionally biased region" description="Basic and acidic residues" evidence="7">
    <location>
        <begin position="975"/>
        <end position="996"/>
    </location>
</feature>
<dbReference type="PANTHER" id="PTHR23502:SF4">
    <property type="entry name" value="MAJOR FACILITATOR SUPERFAMILY (MFS) PROFILE DOMAIN-CONTAINING PROTEIN-RELATED"/>
    <property type="match status" value="1"/>
</dbReference>
<gene>
    <name evidence="10" type="ORF">D6D21_02917</name>
</gene>
<feature type="transmembrane region" description="Helical" evidence="8">
    <location>
        <begin position="562"/>
        <end position="586"/>
    </location>
</feature>
<keyword evidence="4 8" id="KW-1133">Transmembrane helix</keyword>
<evidence type="ECO:0000259" key="9">
    <source>
        <dbReference type="PROSITE" id="PS50850"/>
    </source>
</evidence>